<accession>A0A2P2DFD9</accession>
<evidence type="ECO:0000313" key="1">
    <source>
        <dbReference type="EMBL" id="GBF43342.1"/>
    </source>
</evidence>
<dbReference type="Proteomes" id="UP000245206">
    <property type="component" value="Unassembled WGS sequence"/>
</dbReference>
<dbReference type="EMBL" id="BFAZ01000009">
    <property type="protein sequence ID" value="GBF43342.1"/>
    <property type="molecule type" value="Genomic_DNA"/>
</dbReference>
<organism evidence="1 2">
    <name type="scientific">Leptospira ellinghausenii</name>
    <dbReference type="NCBI Taxonomy" id="1917822"/>
    <lineage>
        <taxon>Bacteria</taxon>
        <taxon>Pseudomonadati</taxon>
        <taxon>Spirochaetota</taxon>
        <taxon>Spirochaetia</taxon>
        <taxon>Leptospirales</taxon>
        <taxon>Leptospiraceae</taxon>
        <taxon>Leptospira</taxon>
    </lineage>
</organism>
<sequence length="177" mass="20438">MYSISRKTFLTLLLFCAGIKSKIKTFYFSESETKTVLSFAEVVLPIGETGMPNLEEANVMRRLDEELYFVSEEIQEDFHSAVLVLEYLPFIYGSFRCFSNLEPEERIRLLELWAETDSDTVRAVVGNLKLLVCLVYYGHISSWEFISYPGPFANPPEKWSEARLHYQNLLKGNEGII</sequence>
<dbReference type="RefSeq" id="WP_108960289.1">
    <property type="nucleotide sequence ID" value="NZ_BFAZ01000009.1"/>
</dbReference>
<comment type="caution">
    <text evidence="1">The sequence shown here is derived from an EMBL/GenBank/DDBJ whole genome shotgun (WGS) entry which is preliminary data.</text>
</comment>
<evidence type="ECO:0000313" key="2">
    <source>
        <dbReference type="Proteomes" id="UP000245206"/>
    </source>
</evidence>
<protein>
    <submittedName>
        <fullName evidence="1">Uncharacterized protein</fullName>
    </submittedName>
</protein>
<gene>
    <name evidence="1" type="ORF">LPTSP2_26390</name>
</gene>
<reference evidence="2" key="1">
    <citation type="journal article" date="2019" name="Microbiol. Immunol.">
        <title>Molecular and phenotypic characterization of Leptospira johnsonii sp. nov., Leptospira ellinghausenii sp. nov. and Leptospira ryugenii sp. nov. isolated from soil and water in Japan.</title>
        <authorList>
            <person name="Masuzawa T."/>
            <person name="Saito M."/>
            <person name="Nakao R."/>
            <person name="Nikaido Y."/>
            <person name="Matsumoto M."/>
            <person name="Ogawa M."/>
            <person name="Yokoyama M."/>
            <person name="Hidaka Y."/>
            <person name="Tomita J."/>
            <person name="Sakakibara K."/>
            <person name="Suzuki K."/>
            <person name="Yasuda S."/>
            <person name="Sato H."/>
            <person name="Yamaguchi M."/>
            <person name="Yoshida S.I."/>
            <person name="Koizumi N."/>
            <person name="Kawamura Y."/>
        </authorList>
    </citation>
    <scope>NUCLEOTIDE SEQUENCE [LARGE SCALE GENOMIC DNA]</scope>
    <source>
        <strain evidence="2">E18</strain>
    </source>
</reference>
<proteinExistence type="predicted"/>
<dbReference type="OrthoDB" id="6087745at2"/>
<keyword evidence="2" id="KW-1185">Reference proteome</keyword>
<name>A0A2P2DFD9_9LEPT</name>
<dbReference type="AlphaFoldDB" id="A0A2P2DFD9"/>